<feature type="binding site" evidence="3">
    <location>
        <position position="133"/>
    </location>
    <ligand>
        <name>substrate</name>
    </ligand>
</feature>
<evidence type="ECO:0000313" key="6">
    <source>
        <dbReference type="Proteomes" id="UP000198881"/>
    </source>
</evidence>
<dbReference type="GO" id="GO:0009228">
    <property type="term" value="P:thiamine biosynthetic process"/>
    <property type="evidence" value="ECO:0007669"/>
    <property type="project" value="UniProtKB-KW"/>
</dbReference>
<gene>
    <name evidence="5" type="ORF">SAMN04487966_11113</name>
</gene>
<dbReference type="CDD" id="cd19358">
    <property type="entry name" value="TenA_E_Spr0628-like"/>
    <property type="match status" value="1"/>
</dbReference>
<dbReference type="EC" id="3.5.99.2" evidence="2"/>
<dbReference type="RefSeq" id="WP_245760793.1">
    <property type="nucleotide sequence ID" value="NZ_FPCG01000011.1"/>
</dbReference>
<dbReference type="PANTHER" id="PTHR43198">
    <property type="entry name" value="BIFUNCTIONAL TH2 PROTEIN"/>
    <property type="match status" value="1"/>
</dbReference>
<feature type="binding site" evidence="3">
    <location>
        <position position="41"/>
    </location>
    <ligand>
        <name>substrate</name>
    </ligand>
</feature>
<evidence type="ECO:0000256" key="3">
    <source>
        <dbReference type="PIRSR" id="PIRSR003170-2"/>
    </source>
</evidence>
<dbReference type="AlphaFoldDB" id="A0A1I7MR73"/>
<evidence type="ECO:0000313" key="5">
    <source>
        <dbReference type="EMBL" id="SFV24418.1"/>
    </source>
</evidence>
<dbReference type="Gene3D" id="1.20.910.10">
    <property type="entry name" value="Heme oxygenase-like"/>
    <property type="match status" value="1"/>
</dbReference>
<feature type="domain" description="Thiaminase-2/PQQC" evidence="4">
    <location>
        <begin position="9"/>
        <end position="178"/>
    </location>
</feature>
<dbReference type="InterPro" id="IPR016084">
    <property type="entry name" value="Haem_Oase-like_multi-hlx"/>
</dbReference>
<dbReference type="InterPro" id="IPR026285">
    <property type="entry name" value="TenA_E"/>
</dbReference>
<comment type="similarity">
    <text evidence="2">Belongs to the TenA family.</text>
</comment>
<reference evidence="5 6" key="1">
    <citation type="submission" date="2016-10" db="EMBL/GenBank/DDBJ databases">
        <authorList>
            <person name="de Groot N.N."/>
        </authorList>
    </citation>
    <scope>NUCLEOTIDE SEQUENCE [LARGE SCALE GENOMIC DNA]</scope>
    <source>
        <strain evidence="5 6">CGMCC 1.7054</strain>
    </source>
</reference>
<dbReference type="PANTHER" id="PTHR43198:SF2">
    <property type="entry name" value="SI:CH1073-67J19.1-RELATED"/>
    <property type="match status" value="1"/>
</dbReference>
<comment type="catalytic activity">
    <reaction evidence="2">
        <text>4-amino-5-aminomethyl-2-methylpyrimidine + H2O = 4-amino-5-hydroxymethyl-2-methylpyrimidine + NH4(+)</text>
        <dbReference type="Rhea" id="RHEA:31799"/>
        <dbReference type="ChEBI" id="CHEBI:15377"/>
        <dbReference type="ChEBI" id="CHEBI:16892"/>
        <dbReference type="ChEBI" id="CHEBI:28938"/>
        <dbReference type="ChEBI" id="CHEBI:63416"/>
        <dbReference type="EC" id="3.5.99.2"/>
    </reaction>
</comment>
<dbReference type="SUPFAM" id="SSF48613">
    <property type="entry name" value="Heme oxygenase-like"/>
    <property type="match status" value="1"/>
</dbReference>
<keyword evidence="2" id="KW-0378">Hydrolase</keyword>
<accession>A0A1I7MR73</accession>
<evidence type="ECO:0000259" key="4">
    <source>
        <dbReference type="Pfam" id="PF03070"/>
    </source>
</evidence>
<protein>
    <recommendedName>
        <fullName evidence="2">Aminopyrimidine aminohydrolase</fullName>
        <ecNumber evidence="2">3.5.99.2</ecNumber>
    </recommendedName>
</protein>
<proteinExistence type="inferred from homology"/>
<dbReference type="STRING" id="574650.SAMN04487966_11113"/>
<organism evidence="5 6">
    <name type="scientific">Micrococcus terreus</name>
    <dbReference type="NCBI Taxonomy" id="574650"/>
    <lineage>
        <taxon>Bacteria</taxon>
        <taxon>Bacillati</taxon>
        <taxon>Actinomycetota</taxon>
        <taxon>Actinomycetes</taxon>
        <taxon>Micrococcales</taxon>
        <taxon>Micrococcaceae</taxon>
        <taxon>Micrococcus</taxon>
    </lineage>
</organism>
<dbReference type="Proteomes" id="UP000198881">
    <property type="component" value="Unassembled WGS sequence"/>
</dbReference>
<dbReference type="Pfam" id="PF03070">
    <property type="entry name" value="TENA_THI-4"/>
    <property type="match status" value="1"/>
</dbReference>
<feature type="binding site" evidence="3">
    <location>
        <position position="79"/>
    </location>
    <ligand>
        <name>substrate</name>
    </ligand>
</feature>
<dbReference type="EMBL" id="FPCG01000011">
    <property type="protein sequence ID" value="SFV24418.1"/>
    <property type="molecule type" value="Genomic_DNA"/>
</dbReference>
<dbReference type="GO" id="GO:0050334">
    <property type="term" value="F:thiaminase activity"/>
    <property type="evidence" value="ECO:0007669"/>
    <property type="project" value="UniProtKB-UniRule"/>
</dbReference>
<sequence>MARLRESAAQDWDAAVDHRFVQELFAGTVEDEVLRGYLVQDYQFFDTFLSMLGGCMAHADQVPAKLRFARQLGMLAADEDGYFQHSFDELGVPKSDRTNPELTDTTAAFRQAMSEATASQSYPHLLVLLVIAEWLYLDWGEREVKMPRRYVHTEWIELHRGQDFRAWVQFLVDELERVFP</sequence>
<dbReference type="PIRSF" id="PIRSF003170">
    <property type="entry name" value="Pet18p"/>
    <property type="match status" value="1"/>
</dbReference>
<evidence type="ECO:0000256" key="1">
    <source>
        <dbReference type="ARBA" id="ARBA00004948"/>
    </source>
</evidence>
<dbReference type="GO" id="GO:0005829">
    <property type="term" value="C:cytosol"/>
    <property type="evidence" value="ECO:0007669"/>
    <property type="project" value="TreeGrafter"/>
</dbReference>
<comment type="pathway">
    <text evidence="1 2">Cofactor biosynthesis; thiamine diphosphate biosynthesis.</text>
</comment>
<keyword evidence="2" id="KW-0784">Thiamine biosynthesis</keyword>
<dbReference type="UniPathway" id="UPA00060"/>
<dbReference type="GO" id="GO:0009229">
    <property type="term" value="P:thiamine diphosphate biosynthetic process"/>
    <property type="evidence" value="ECO:0007669"/>
    <property type="project" value="UniProtKB-UniPathway"/>
</dbReference>
<comment type="catalytic activity">
    <reaction evidence="2">
        <text>thiamine + H2O = 5-(2-hydroxyethyl)-4-methylthiazole + 4-amino-5-hydroxymethyl-2-methylpyrimidine + H(+)</text>
        <dbReference type="Rhea" id="RHEA:17509"/>
        <dbReference type="ChEBI" id="CHEBI:15377"/>
        <dbReference type="ChEBI" id="CHEBI:15378"/>
        <dbReference type="ChEBI" id="CHEBI:16892"/>
        <dbReference type="ChEBI" id="CHEBI:17957"/>
        <dbReference type="ChEBI" id="CHEBI:18385"/>
        <dbReference type="EC" id="3.5.99.2"/>
    </reaction>
</comment>
<dbReference type="InterPro" id="IPR004305">
    <property type="entry name" value="Thiaminase-2/PQQC"/>
</dbReference>
<evidence type="ECO:0000256" key="2">
    <source>
        <dbReference type="PIRNR" id="PIRNR003170"/>
    </source>
</evidence>
<name>A0A1I7MR73_9MICC</name>
<comment type="function">
    <text evidence="2">Catalyzes an amino-pyrimidine hydrolysis reaction at the C5' of the pyrimidine moiety of thiamine compounds, a reaction that is part of a thiamine salvage pathway. Thus, catalyzes the conversion of 4-amino-5-aminomethyl-2-methylpyrimidine to 4-amino-5-hydroxymethyl-2-methylpyrimidine (HMP).</text>
</comment>
<dbReference type="InterPro" id="IPR050967">
    <property type="entry name" value="Thiamine_Salvage_TenA"/>
</dbReference>
<keyword evidence="6" id="KW-1185">Reference proteome</keyword>